<dbReference type="RefSeq" id="WP_092464096.1">
    <property type="nucleotide sequence ID" value="NZ_BJEE01000010.1"/>
</dbReference>
<keyword evidence="2" id="KW-1185">Reference proteome</keyword>
<name>A0A1C4C7V1_9LACO</name>
<protein>
    <submittedName>
        <fullName evidence="1">Minor capsid protein</fullName>
    </submittedName>
</protein>
<dbReference type="AlphaFoldDB" id="A0A1C4C7V1"/>
<proteinExistence type="predicted"/>
<dbReference type="STRING" id="1505725.GA0061074_1267"/>
<gene>
    <name evidence="1" type="ORF">GA0061074_1267</name>
</gene>
<dbReference type="Proteomes" id="UP000199268">
    <property type="component" value="Unassembled WGS sequence"/>
</dbReference>
<dbReference type="EMBL" id="FMAO01000026">
    <property type="protein sequence ID" value="SCC15142.1"/>
    <property type="molecule type" value="Genomic_DNA"/>
</dbReference>
<accession>A0A1C4C7V1</accession>
<dbReference type="Pfam" id="PF11114">
    <property type="entry name" value="Minor_capsid_2"/>
    <property type="match status" value="1"/>
</dbReference>
<evidence type="ECO:0000313" key="2">
    <source>
        <dbReference type="Proteomes" id="UP000199268"/>
    </source>
</evidence>
<evidence type="ECO:0000313" key="1">
    <source>
        <dbReference type="EMBL" id="SCC15142.1"/>
    </source>
</evidence>
<organism evidence="1 2">
    <name type="scientific">Weissella bombi</name>
    <dbReference type="NCBI Taxonomy" id="1505725"/>
    <lineage>
        <taxon>Bacteria</taxon>
        <taxon>Bacillati</taxon>
        <taxon>Bacillota</taxon>
        <taxon>Bacilli</taxon>
        <taxon>Lactobacillales</taxon>
        <taxon>Lactobacillaceae</taxon>
        <taxon>Weissella</taxon>
    </lineage>
</organism>
<sequence>MADQQIHLDVGHIDKMLSPANKQKAKLALANQVAIDMNKYVPLKKGDLRANRTVTADRISFGEVYARAQYYGTNDNGKTTFQNYTTTGTGPKWDLKAKDKNIDKWTDTFKKGVTKYQ</sequence>
<dbReference type="OrthoDB" id="2221953at2"/>
<reference evidence="2" key="1">
    <citation type="submission" date="2016-08" db="EMBL/GenBank/DDBJ databases">
        <authorList>
            <person name="Varghese N."/>
            <person name="Submissions Spin"/>
        </authorList>
    </citation>
    <scope>NUCLEOTIDE SEQUENCE [LARGE SCALE GENOMIC DNA]</scope>
    <source>
        <strain evidence="2">R-53094</strain>
    </source>
</reference>
<dbReference type="InterPro" id="IPR021080">
    <property type="entry name" value="Minor_capsid_protein"/>
</dbReference>